<dbReference type="InParanoid" id="D8U6M2"/>
<reference evidence="1 2" key="1">
    <citation type="journal article" date="2010" name="Science">
        <title>Genomic analysis of organismal complexity in the multicellular green alga Volvox carteri.</title>
        <authorList>
            <person name="Prochnik S.E."/>
            <person name="Umen J."/>
            <person name="Nedelcu A.M."/>
            <person name="Hallmann A."/>
            <person name="Miller S.M."/>
            <person name="Nishii I."/>
            <person name="Ferris P."/>
            <person name="Kuo A."/>
            <person name="Mitros T."/>
            <person name="Fritz-Laylin L.K."/>
            <person name="Hellsten U."/>
            <person name="Chapman J."/>
            <person name="Simakov O."/>
            <person name="Rensing S.A."/>
            <person name="Terry A."/>
            <person name="Pangilinan J."/>
            <person name="Kapitonov V."/>
            <person name="Jurka J."/>
            <person name="Salamov A."/>
            <person name="Shapiro H."/>
            <person name="Schmutz J."/>
            <person name="Grimwood J."/>
            <person name="Lindquist E."/>
            <person name="Lucas S."/>
            <person name="Grigoriev I.V."/>
            <person name="Schmitt R."/>
            <person name="Kirk D."/>
            <person name="Rokhsar D.S."/>
        </authorList>
    </citation>
    <scope>NUCLEOTIDE SEQUENCE [LARGE SCALE GENOMIC DNA]</scope>
    <source>
        <strain evidence="2">f. Nagariensis / Eve</strain>
    </source>
</reference>
<name>D8U6M2_VOLCA</name>
<dbReference type="Proteomes" id="UP000001058">
    <property type="component" value="Unassembled WGS sequence"/>
</dbReference>
<dbReference type="EMBL" id="GL378362">
    <property type="protein sequence ID" value="EFJ44670.1"/>
    <property type="molecule type" value="Genomic_DNA"/>
</dbReference>
<dbReference type="SUPFAM" id="SSF88697">
    <property type="entry name" value="PUA domain-like"/>
    <property type="match status" value="1"/>
</dbReference>
<sequence length="119" mass="12907">MFDDLAAKAGGHILSASGVRFGHILSPSAAPPALLENSIGGLPRVGVLATVKRVTRTEQGTLMLQYEGFKRIKLINIWQFQPYMVVLGGMCGVVGLPPHFPALSPLSCPLFLESFRRKF</sequence>
<keyword evidence="2" id="KW-1185">Reference proteome</keyword>
<organism evidence="2">
    <name type="scientific">Volvox carteri f. nagariensis</name>
    <dbReference type="NCBI Taxonomy" id="3068"/>
    <lineage>
        <taxon>Eukaryota</taxon>
        <taxon>Viridiplantae</taxon>
        <taxon>Chlorophyta</taxon>
        <taxon>core chlorophytes</taxon>
        <taxon>Chlorophyceae</taxon>
        <taxon>CS clade</taxon>
        <taxon>Chlamydomonadales</taxon>
        <taxon>Volvocaceae</taxon>
        <taxon>Volvox</taxon>
    </lineage>
</organism>
<dbReference type="AlphaFoldDB" id="D8U6M2"/>
<proteinExistence type="predicted"/>
<dbReference type="InterPro" id="IPR046336">
    <property type="entry name" value="Lon_prtase_N_sf"/>
</dbReference>
<dbReference type="Gene3D" id="2.30.130.40">
    <property type="entry name" value="LON domain-like"/>
    <property type="match status" value="1"/>
</dbReference>
<evidence type="ECO:0000313" key="2">
    <source>
        <dbReference type="Proteomes" id="UP000001058"/>
    </source>
</evidence>
<gene>
    <name evidence="1" type="ORF">VOLCADRAFT_95110</name>
</gene>
<dbReference type="STRING" id="3068.D8U6M2"/>
<dbReference type="RefSeq" id="XP_002954246.1">
    <property type="nucleotide sequence ID" value="XM_002954200.1"/>
</dbReference>
<dbReference type="OrthoDB" id="529006at2759"/>
<dbReference type="InterPro" id="IPR015947">
    <property type="entry name" value="PUA-like_sf"/>
</dbReference>
<dbReference type="GeneID" id="9624233"/>
<evidence type="ECO:0000313" key="1">
    <source>
        <dbReference type="EMBL" id="EFJ44670.1"/>
    </source>
</evidence>
<dbReference type="KEGG" id="vcn:VOLCADRAFT_95110"/>
<protein>
    <submittedName>
        <fullName evidence="1">Uncharacterized protein</fullName>
    </submittedName>
</protein>
<accession>D8U6M2</accession>